<dbReference type="AlphaFoldDB" id="A0AAW2PC41"/>
<proteinExistence type="predicted"/>
<name>A0AAW2PC41_9LAMI</name>
<protein>
    <recommendedName>
        <fullName evidence="2">Ribosomal protein S10</fullName>
    </recommendedName>
</protein>
<reference evidence="1" key="2">
    <citation type="journal article" date="2024" name="Plant">
        <title>Genomic evolution and insights into agronomic trait innovations of Sesamum species.</title>
        <authorList>
            <person name="Miao H."/>
            <person name="Wang L."/>
            <person name="Qu L."/>
            <person name="Liu H."/>
            <person name="Sun Y."/>
            <person name="Le M."/>
            <person name="Wang Q."/>
            <person name="Wei S."/>
            <person name="Zheng Y."/>
            <person name="Lin W."/>
            <person name="Duan Y."/>
            <person name="Cao H."/>
            <person name="Xiong S."/>
            <person name="Wang X."/>
            <person name="Wei L."/>
            <person name="Li C."/>
            <person name="Ma Q."/>
            <person name="Ju M."/>
            <person name="Zhao R."/>
            <person name="Li G."/>
            <person name="Mu C."/>
            <person name="Tian Q."/>
            <person name="Mei H."/>
            <person name="Zhang T."/>
            <person name="Gao T."/>
            <person name="Zhang H."/>
        </authorList>
    </citation>
    <scope>NUCLEOTIDE SEQUENCE</scope>
    <source>
        <strain evidence="1">G01</strain>
    </source>
</reference>
<dbReference type="PANTHER" id="PTHR46781:SF5">
    <property type="entry name" value="ALPHA 1,4-GLYCOSYLTRANSFERASE FAMILY PROTEIN"/>
    <property type="match status" value="1"/>
</dbReference>
<reference evidence="1" key="1">
    <citation type="submission" date="2020-06" db="EMBL/GenBank/DDBJ databases">
        <authorList>
            <person name="Li T."/>
            <person name="Hu X."/>
            <person name="Zhang T."/>
            <person name="Song X."/>
            <person name="Zhang H."/>
            <person name="Dai N."/>
            <person name="Sheng W."/>
            <person name="Hou X."/>
            <person name="Wei L."/>
        </authorList>
    </citation>
    <scope>NUCLEOTIDE SEQUENCE</scope>
    <source>
        <strain evidence="1">G01</strain>
        <tissue evidence="1">Leaf</tissue>
    </source>
</reference>
<sequence length="176" mass="20639">MQFLMRLTREKRQNVHSYNSAAIFCIHVPFPARIPPGPASFLPENVTGESRMYSSVPSSRRLPSAVLHSLKEESSSVKFNTRLPLLRKNQNLVVFTNRTSMHHPKRRKKHWPHVKILRSEDAKLFEARVTRFFRENSSDSWCKFRFFMTWISSVESFGDRSCVPWKVCLKRIQMAA</sequence>
<gene>
    <name evidence="1" type="ORF">Sangu_0894100</name>
</gene>
<organism evidence="1">
    <name type="scientific">Sesamum angustifolium</name>
    <dbReference type="NCBI Taxonomy" id="2727405"/>
    <lineage>
        <taxon>Eukaryota</taxon>
        <taxon>Viridiplantae</taxon>
        <taxon>Streptophyta</taxon>
        <taxon>Embryophyta</taxon>
        <taxon>Tracheophyta</taxon>
        <taxon>Spermatophyta</taxon>
        <taxon>Magnoliopsida</taxon>
        <taxon>eudicotyledons</taxon>
        <taxon>Gunneridae</taxon>
        <taxon>Pentapetalae</taxon>
        <taxon>asterids</taxon>
        <taxon>lamiids</taxon>
        <taxon>Lamiales</taxon>
        <taxon>Pedaliaceae</taxon>
        <taxon>Sesamum</taxon>
    </lineage>
</organism>
<evidence type="ECO:0008006" key="2">
    <source>
        <dbReference type="Google" id="ProtNLM"/>
    </source>
</evidence>
<accession>A0AAW2PC41</accession>
<dbReference type="EMBL" id="JACGWK010000005">
    <property type="protein sequence ID" value="KAL0353128.1"/>
    <property type="molecule type" value="Genomic_DNA"/>
</dbReference>
<evidence type="ECO:0000313" key="1">
    <source>
        <dbReference type="EMBL" id="KAL0353128.1"/>
    </source>
</evidence>
<dbReference type="PANTHER" id="PTHR46781">
    <property type="entry name" value="ALPHA 1,4-GLYCOSYLTRANSFERASE FAMILY PROTEIN"/>
    <property type="match status" value="1"/>
</dbReference>
<dbReference type="InterPro" id="IPR044789">
    <property type="entry name" value="Put_A1-4-GlycosylTfrase_plant"/>
</dbReference>
<comment type="caution">
    <text evidence="1">The sequence shown here is derived from an EMBL/GenBank/DDBJ whole genome shotgun (WGS) entry which is preliminary data.</text>
</comment>